<keyword evidence="2" id="KW-1185">Reference proteome</keyword>
<dbReference type="InterPro" id="IPR013321">
    <property type="entry name" value="Arc_rbn_hlx_hlx"/>
</dbReference>
<dbReference type="GO" id="GO:0006355">
    <property type="term" value="P:regulation of DNA-templated transcription"/>
    <property type="evidence" value="ECO:0007669"/>
    <property type="project" value="InterPro"/>
</dbReference>
<dbReference type="EMBL" id="CP060724">
    <property type="protein sequence ID" value="QNN74645.1"/>
    <property type="molecule type" value="Genomic_DNA"/>
</dbReference>
<dbReference type="InterPro" id="IPR008651">
    <property type="entry name" value="Uncharacterised_HicB"/>
</dbReference>
<dbReference type="Proteomes" id="UP000515800">
    <property type="component" value="Chromosome"/>
</dbReference>
<dbReference type="Gene3D" id="1.10.1220.10">
    <property type="entry name" value="Met repressor-like"/>
    <property type="match status" value="1"/>
</dbReference>
<gene>
    <name evidence="1" type="ORF">H9L19_04210</name>
</gene>
<accession>A0A7G9T3H0</accession>
<dbReference type="SUPFAM" id="SSF47598">
    <property type="entry name" value="Ribbon-helix-helix"/>
    <property type="match status" value="1"/>
</dbReference>
<dbReference type="AlphaFoldDB" id="A0A7G9T3H0"/>
<dbReference type="KEGG" id="wdi:H9L19_04210"/>
<evidence type="ECO:0000313" key="1">
    <source>
        <dbReference type="EMBL" id="QNN74645.1"/>
    </source>
</evidence>
<dbReference type="RefSeq" id="WP_187528480.1">
    <property type="nucleotide sequence ID" value="NZ_CP060724.1"/>
</dbReference>
<name>A0A7G9T3H0_9LACO</name>
<proteinExistence type="predicted"/>
<dbReference type="InterPro" id="IPR010985">
    <property type="entry name" value="Ribbon_hlx_hlx"/>
</dbReference>
<evidence type="ECO:0000313" key="2">
    <source>
        <dbReference type="Proteomes" id="UP000515800"/>
    </source>
</evidence>
<sequence length="115" mass="12906">MVDKKYNGLISLRLNANLHAAIVQAAEKEGRSVNNYIATILTRHLESVQPSKSSFEQRQFVGRTVSGSLMTPENGLILVDGIYYRYLIEGNQAVEPKRQYVIIEANGNVLVLRPF</sequence>
<protein>
    <submittedName>
        <fullName evidence="1">Toxin-antitoxin system HicB family antitoxin</fullName>
    </submittedName>
</protein>
<organism evidence="1 2">
    <name type="scientific">Weissella diestrammenae</name>
    <dbReference type="NCBI Taxonomy" id="1162633"/>
    <lineage>
        <taxon>Bacteria</taxon>
        <taxon>Bacillati</taxon>
        <taxon>Bacillota</taxon>
        <taxon>Bacilli</taxon>
        <taxon>Lactobacillales</taxon>
        <taxon>Lactobacillaceae</taxon>
        <taxon>Weissella</taxon>
    </lineage>
</organism>
<reference evidence="1 2" key="1">
    <citation type="submission" date="2020-08" db="EMBL/GenBank/DDBJ databases">
        <title>Genome sequence of Weissella diestrammenae KACC 16890T.</title>
        <authorList>
            <person name="Hyun D.-W."/>
            <person name="Bae J.-W."/>
        </authorList>
    </citation>
    <scope>NUCLEOTIDE SEQUENCE [LARGE SCALE GENOMIC DNA]</scope>
    <source>
        <strain evidence="1 2">KACC 16890</strain>
    </source>
</reference>
<dbReference type="Pfam" id="PF05534">
    <property type="entry name" value="HicB"/>
    <property type="match status" value="1"/>
</dbReference>